<dbReference type="PANTHER" id="PTHR22550">
    <property type="entry name" value="SPORE GERMINATION PROTEIN"/>
    <property type="match status" value="1"/>
</dbReference>
<keyword evidence="5" id="KW-1185">Reference proteome</keyword>
<dbReference type="PIRSF" id="PIRSF005690">
    <property type="entry name" value="GerBA"/>
    <property type="match status" value="1"/>
</dbReference>
<gene>
    <name evidence="4" type="ORF">L1F29_23345</name>
</gene>
<reference evidence="4" key="1">
    <citation type="submission" date="2022-01" db="EMBL/GenBank/DDBJ databases">
        <title>Paenibacillus spongiae sp. nov., isolated from marine sponge.</title>
        <authorList>
            <person name="Li Z."/>
            <person name="Zhang M."/>
        </authorList>
    </citation>
    <scope>NUCLEOTIDE SEQUENCE</scope>
    <source>
        <strain evidence="4">PHS-Z3</strain>
    </source>
</reference>
<organism evidence="4 5">
    <name type="scientific">Paenibacillus spongiae</name>
    <dbReference type="NCBI Taxonomy" id="2909671"/>
    <lineage>
        <taxon>Bacteria</taxon>
        <taxon>Bacillati</taxon>
        <taxon>Bacillota</taxon>
        <taxon>Bacilli</taxon>
        <taxon>Bacillales</taxon>
        <taxon>Paenibacillaceae</taxon>
        <taxon>Paenibacillus</taxon>
    </lineage>
</organism>
<dbReference type="InterPro" id="IPR004995">
    <property type="entry name" value="Spore_Ger"/>
</dbReference>
<keyword evidence="3" id="KW-0812">Transmembrane</keyword>
<evidence type="ECO:0000313" key="5">
    <source>
        <dbReference type="Proteomes" id="UP001057877"/>
    </source>
</evidence>
<dbReference type="Proteomes" id="UP001057877">
    <property type="component" value="Chromosome"/>
</dbReference>
<feature type="transmembrane region" description="Helical" evidence="3">
    <location>
        <begin position="402"/>
        <end position="422"/>
    </location>
</feature>
<sequence length="513" mass="56949">MLWLIKLLTGNRNSKYRKAPNQADITEKAPINRELSANLNRLKQSFSLAPDLVFRHFQIVHSGASAALVYLDGLADKQTIQEHILRELIHGASEQQFILNAVSVGECRAGVMWSSIDDAILHGDSVLFIDGHPKAYIFATKGWPQRAVEDTKIEPALRGGHQGFVESGYQNIALIRRYIQSRELKIKEFTIGERGKSKVSVLYLADVAHPEVLKELETRIAQIDVDAILNTGELAEFIEDNPYSPFPQFILSERPDSAASHILQGRIVVVVDRSPSVLIAPVNFVSFFQSVDDYGSRWLIASFIRILRFLALFIALFLPAAYISLISFNYEVIPLQLLISIAETRTRVPFPPILEAILMELTLEMMREAGIRLPTPIGQTIGIVGGIIIGQAAVQAGIVSNIMVIVVASTAIASFIFPNYDIGASIRLLRFPMMLLASMFGIVGMVCGAMALVAHFVSLESLGTPYGSPLAPWRFADMKDVFIRFPLWKMNKRPQSARAVQSARQGPPERDQQ</sequence>
<dbReference type="PANTHER" id="PTHR22550:SF16">
    <property type="entry name" value="SPORE GERMINATION PROTEIN"/>
    <property type="match status" value="1"/>
</dbReference>
<dbReference type="RefSeq" id="WP_258384457.1">
    <property type="nucleotide sequence ID" value="NZ_CP091430.1"/>
</dbReference>
<feature type="transmembrane region" description="Helical" evidence="3">
    <location>
        <begin position="377"/>
        <end position="396"/>
    </location>
</feature>
<keyword evidence="2 3" id="KW-0472">Membrane</keyword>
<evidence type="ECO:0000256" key="2">
    <source>
        <dbReference type="ARBA" id="ARBA00023136"/>
    </source>
</evidence>
<evidence type="ECO:0000256" key="3">
    <source>
        <dbReference type="SAM" id="Phobius"/>
    </source>
</evidence>
<proteinExistence type="inferred from homology"/>
<protein>
    <submittedName>
        <fullName evidence="4">Spore germination protein</fullName>
    </submittedName>
</protein>
<name>A0ABY5S3U6_9BACL</name>
<dbReference type="EMBL" id="CP091430">
    <property type="protein sequence ID" value="UVI28369.1"/>
    <property type="molecule type" value="Genomic_DNA"/>
</dbReference>
<evidence type="ECO:0000313" key="4">
    <source>
        <dbReference type="EMBL" id="UVI28369.1"/>
    </source>
</evidence>
<accession>A0ABY5S3U6</accession>
<feature type="transmembrane region" description="Helical" evidence="3">
    <location>
        <begin position="434"/>
        <end position="457"/>
    </location>
</feature>
<dbReference type="Pfam" id="PF03323">
    <property type="entry name" value="GerA"/>
    <property type="match status" value="1"/>
</dbReference>
<keyword evidence="3" id="KW-1133">Transmembrane helix</keyword>
<feature type="transmembrane region" description="Helical" evidence="3">
    <location>
        <begin position="306"/>
        <end position="328"/>
    </location>
</feature>
<comment type="similarity">
    <text evidence="1">Belongs to the GerABKA family.</text>
</comment>
<evidence type="ECO:0000256" key="1">
    <source>
        <dbReference type="ARBA" id="ARBA00005278"/>
    </source>
</evidence>
<dbReference type="InterPro" id="IPR050768">
    <property type="entry name" value="UPF0353/GerABKA_families"/>
</dbReference>